<dbReference type="EMBL" id="BJTG01000002">
    <property type="protein sequence ID" value="GEJ55884.1"/>
    <property type="molecule type" value="Genomic_DNA"/>
</dbReference>
<accession>A0A7I9VHL6</accession>
<feature type="region of interest" description="Disordered" evidence="2">
    <location>
        <begin position="361"/>
        <end position="421"/>
    </location>
</feature>
<evidence type="ECO:0000313" key="5">
    <source>
        <dbReference type="Proteomes" id="UP000503640"/>
    </source>
</evidence>
<feature type="domain" description="Bacterial type II secretion system protein E" evidence="3">
    <location>
        <begin position="194"/>
        <end position="208"/>
    </location>
</feature>
<dbReference type="RefSeq" id="WP_176062889.1">
    <property type="nucleotide sequence ID" value="NZ_BJTG01000002.1"/>
</dbReference>
<dbReference type="InterPro" id="IPR027417">
    <property type="entry name" value="P-loop_NTPase"/>
</dbReference>
<dbReference type="InterPro" id="IPR050921">
    <property type="entry name" value="T4SS_GSP_E_ATPase"/>
</dbReference>
<dbReference type="SUPFAM" id="SSF52540">
    <property type="entry name" value="P-loop containing nucleoside triphosphate hydrolases"/>
    <property type="match status" value="1"/>
</dbReference>
<organism evidence="4 5">
    <name type="scientific">Anaeromyxobacter diazotrophicus</name>
    <dbReference type="NCBI Taxonomy" id="2590199"/>
    <lineage>
        <taxon>Bacteria</taxon>
        <taxon>Pseudomonadati</taxon>
        <taxon>Myxococcota</taxon>
        <taxon>Myxococcia</taxon>
        <taxon>Myxococcales</taxon>
        <taxon>Cystobacterineae</taxon>
        <taxon>Anaeromyxobacteraceae</taxon>
        <taxon>Anaeromyxobacter</taxon>
    </lineage>
</organism>
<dbReference type="Proteomes" id="UP000503640">
    <property type="component" value="Unassembled WGS sequence"/>
</dbReference>
<evidence type="ECO:0000313" key="4">
    <source>
        <dbReference type="EMBL" id="GEJ55884.1"/>
    </source>
</evidence>
<comment type="similarity">
    <text evidence="1">Belongs to the GSP E family.</text>
</comment>
<feature type="compositionally biased region" description="Acidic residues" evidence="2">
    <location>
        <begin position="412"/>
        <end position="421"/>
    </location>
</feature>
<reference evidence="5" key="1">
    <citation type="journal article" date="2020" name="Appl. Environ. Microbiol.">
        <title>Diazotrophic Anaeromyxobacter Isolates from Soils.</title>
        <authorList>
            <person name="Masuda Y."/>
            <person name="Yamanaka H."/>
            <person name="Xu Z.X."/>
            <person name="Shiratori Y."/>
            <person name="Aono T."/>
            <person name="Amachi S."/>
            <person name="Senoo K."/>
            <person name="Itoh H."/>
        </authorList>
    </citation>
    <scope>NUCLEOTIDE SEQUENCE [LARGE SCALE GENOMIC DNA]</scope>
    <source>
        <strain evidence="5">R267</strain>
    </source>
</reference>
<dbReference type="PROSITE" id="PS00662">
    <property type="entry name" value="T2SP_E"/>
    <property type="match status" value="1"/>
</dbReference>
<feature type="compositionally biased region" description="Pro residues" evidence="2">
    <location>
        <begin position="370"/>
        <end position="391"/>
    </location>
</feature>
<comment type="caution">
    <text evidence="4">The sequence shown here is derived from an EMBL/GenBank/DDBJ whole genome shotgun (WGS) entry which is preliminary data.</text>
</comment>
<dbReference type="NCBIfam" id="TIGR01420">
    <property type="entry name" value="pilT_fam"/>
    <property type="match status" value="1"/>
</dbReference>
<dbReference type="PANTHER" id="PTHR30486:SF12">
    <property type="entry name" value="TYPE IV PILUS ATPASE PILU"/>
    <property type="match status" value="1"/>
</dbReference>
<dbReference type="CDD" id="cd01131">
    <property type="entry name" value="PilT"/>
    <property type="match status" value="1"/>
</dbReference>
<gene>
    <name evidence="4" type="primary">pilT-1</name>
    <name evidence="4" type="ORF">AMYX_06250</name>
</gene>
<evidence type="ECO:0000259" key="3">
    <source>
        <dbReference type="PROSITE" id="PS00662"/>
    </source>
</evidence>
<dbReference type="Pfam" id="PF00437">
    <property type="entry name" value="T2SSE"/>
    <property type="match status" value="1"/>
</dbReference>
<dbReference type="InterPro" id="IPR001482">
    <property type="entry name" value="T2SS/T4SS_dom"/>
</dbReference>
<evidence type="ECO:0000256" key="2">
    <source>
        <dbReference type="SAM" id="MobiDB-lite"/>
    </source>
</evidence>
<name>A0A7I9VHL6_9BACT</name>
<protein>
    <submittedName>
        <fullName evidence="4">Twitching motility protein PilT</fullName>
    </submittedName>
</protein>
<dbReference type="InterPro" id="IPR006321">
    <property type="entry name" value="PilT/PilU"/>
</dbReference>
<dbReference type="AlphaFoldDB" id="A0A7I9VHL6"/>
<keyword evidence="5" id="KW-1185">Reference proteome</keyword>
<dbReference type="Gene3D" id="3.40.50.300">
    <property type="entry name" value="P-loop containing nucleotide triphosphate hydrolases"/>
    <property type="match status" value="1"/>
</dbReference>
<dbReference type="GO" id="GO:0016887">
    <property type="term" value="F:ATP hydrolysis activity"/>
    <property type="evidence" value="ECO:0007669"/>
    <property type="project" value="InterPro"/>
</dbReference>
<dbReference type="PANTHER" id="PTHR30486">
    <property type="entry name" value="TWITCHING MOTILITY PROTEIN PILT"/>
    <property type="match status" value="1"/>
</dbReference>
<sequence length="421" mass="45636">MELNEILQVALRANASDIHLKAGLPPMFRVDGHLVPLKDGRRLPPEEVARMAFGTMSDFQKEKFKQTNEVDLAYGVPGLGRFRVNIFQQRGTVGGVFRVIPFKIQTIEQLMLPKVIEKLAGEQRGLILVTGTTGSGKSTTLAAMVDHVNATETCHIMTIEDPIEFLIRDKRSIVNQREVGVDTMSFGQALKSALRQDPDVILVGEMRDLETIETALTAAETGHLVMSTLHTLDATETINRIISAFPPYQQKQVRLQLGSVLRGVVSQRLVPRADGKGRVPATEVLLATGRVRELIEDKDRTKEIPDAIAQGNVSYGMQTFDQSLMWLLKSGVITYEEALRQATNADDFALRVSGISGTSDSKWDGFDAAPAPPAAAAPAPTPAPARPPPAPAAARPPSGPPPAKAAVAAAPAEDDFQIERF</sequence>
<proteinExistence type="inferred from homology"/>
<dbReference type="GO" id="GO:0005524">
    <property type="term" value="F:ATP binding"/>
    <property type="evidence" value="ECO:0007669"/>
    <property type="project" value="InterPro"/>
</dbReference>
<dbReference type="Gene3D" id="3.30.450.90">
    <property type="match status" value="1"/>
</dbReference>
<evidence type="ECO:0000256" key="1">
    <source>
        <dbReference type="ARBA" id="ARBA00006611"/>
    </source>
</evidence>